<organism evidence="2 3">
    <name type="scientific">Hibiscus sabdariffa</name>
    <name type="common">roselle</name>
    <dbReference type="NCBI Taxonomy" id="183260"/>
    <lineage>
        <taxon>Eukaryota</taxon>
        <taxon>Viridiplantae</taxon>
        <taxon>Streptophyta</taxon>
        <taxon>Embryophyta</taxon>
        <taxon>Tracheophyta</taxon>
        <taxon>Spermatophyta</taxon>
        <taxon>Magnoliopsida</taxon>
        <taxon>eudicotyledons</taxon>
        <taxon>Gunneridae</taxon>
        <taxon>Pentapetalae</taxon>
        <taxon>rosids</taxon>
        <taxon>malvids</taxon>
        <taxon>Malvales</taxon>
        <taxon>Malvaceae</taxon>
        <taxon>Malvoideae</taxon>
        <taxon>Hibiscus</taxon>
    </lineage>
</organism>
<evidence type="ECO:0000313" key="3">
    <source>
        <dbReference type="Proteomes" id="UP001396334"/>
    </source>
</evidence>
<evidence type="ECO:0000256" key="1">
    <source>
        <dbReference type="SAM" id="MobiDB-lite"/>
    </source>
</evidence>
<dbReference type="Proteomes" id="UP001396334">
    <property type="component" value="Unassembled WGS sequence"/>
</dbReference>
<reference evidence="2 3" key="1">
    <citation type="journal article" date="2024" name="G3 (Bethesda)">
        <title>Genome assembly of Hibiscus sabdariffa L. provides insights into metabolisms of medicinal natural products.</title>
        <authorList>
            <person name="Kim T."/>
        </authorList>
    </citation>
    <scope>NUCLEOTIDE SEQUENCE [LARGE SCALE GENOMIC DNA]</scope>
    <source>
        <strain evidence="2">TK-2024</strain>
        <tissue evidence="2">Old leaves</tissue>
    </source>
</reference>
<accession>A0ABR2U8Q1</accession>
<dbReference type="EMBL" id="JBBPBN010000001">
    <property type="protein sequence ID" value="KAK9046108.1"/>
    <property type="molecule type" value="Genomic_DNA"/>
</dbReference>
<name>A0ABR2U8Q1_9ROSI</name>
<comment type="caution">
    <text evidence="2">The sequence shown here is derived from an EMBL/GenBank/DDBJ whole genome shotgun (WGS) entry which is preliminary data.</text>
</comment>
<keyword evidence="3" id="KW-1185">Reference proteome</keyword>
<feature type="region of interest" description="Disordered" evidence="1">
    <location>
        <begin position="1"/>
        <end position="21"/>
    </location>
</feature>
<feature type="region of interest" description="Disordered" evidence="1">
    <location>
        <begin position="120"/>
        <end position="146"/>
    </location>
</feature>
<evidence type="ECO:0000313" key="2">
    <source>
        <dbReference type="EMBL" id="KAK9046108.1"/>
    </source>
</evidence>
<proteinExistence type="predicted"/>
<protein>
    <submittedName>
        <fullName evidence="2">Uncharacterized protein</fullName>
    </submittedName>
</protein>
<gene>
    <name evidence="2" type="ORF">V6N11_052008</name>
</gene>
<sequence>MDPTLRCRGQKGVGVRSSGEKRGVAGPELLDLLGRCVIGWCRLPIPNRVLAAEMRAEGINEASVMHISGKRVLIIFDSIEERDHIVSSEVDLKVLDVVFPVRVSKVELFLRGPRVSRVVKGNRSDGSNSDSEDMMANSTANDVGNGLGRDRTVGECQGESWGAIHVAAAGETG</sequence>